<proteinExistence type="inferred from homology"/>
<dbReference type="PANTHER" id="PTHR11999:SF60">
    <property type="entry name" value="3,4-DIHYDROXYPHENYLACETALDEHYDE SYNTHASE"/>
    <property type="match status" value="1"/>
</dbReference>
<evidence type="ECO:0008006" key="9">
    <source>
        <dbReference type="Google" id="ProtNLM"/>
    </source>
</evidence>
<feature type="modified residue" description="N6-(pyridoxal phosphate)lysine" evidence="5">
    <location>
        <position position="303"/>
    </location>
</feature>
<dbReference type="EMBL" id="OV121136">
    <property type="protein sequence ID" value="CAH0557848.1"/>
    <property type="molecule type" value="Genomic_DNA"/>
</dbReference>
<dbReference type="InterPro" id="IPR015421">
    <property type="entry name" value="PyrdxlP-dep_Trfase_major"/>
</dbReference>
<sequence>MNTSEFREFGKSAVDYIADYLDNIRDKKVISSKKPGFLQNKLTKSTPINGDPWQDVMRDVDQLIVPGLSHWQSPNFHAFFPTSNSYPGIVGELMCAGLGAVAKDWISNPACVELEVKMMDWLAKLLDLPKEFLNSSEGPGGGVIQNAASESTLVAVLSGMARSVKNEQILNPHRSEAEIKSKLVTYTSLHSNCSVEKAGLLASAPMRLLATDKHNRLRGHTLEEAIRKDREQGFIPCCVVATLGTTGTCSFDNLEEIGLICRRENIFLHVDAAYAGAAFVCPEYRHYMKGVDYVDTFSFNPHKWMLVNSDCSAMWFRDTSEFSEAYRVQKSMPETEIQPHKEVYGIDIENWQIPNIRRFRALKLWFVLRTYGVQGLRKHIRDQCSLAEYFTELLKVDDRFEVLNSVMGLVCFRVMGDDSVTRKLLEKISERRNLFLTPYTHEDRMLIRFVICSPFTQKEDIKYAWNEIVSTLNLILDVERIKG</sequence>
<dbReference type="Proteomes" id="UP001154078">
    <property type="component" value="Chromosome 5"/>
</dbReference>
<dbReference type="GO" id="GO:0030170">
    <property type="term" value="F:pyridoxal phosphate binding"/>
    <property type="evidence" value="ECO:0007669"/>
    <property type="project" value="InterPro"/>
</dbReference>
<keyword evidence="8" id="KW-1185">Reference proteome</keyword>
<dbReference type="PANTHER" id="PTHR11999">
    <property type="entry name" value="GROUP II PYRIDOXAL-5-PHOSPHATE DECARBOXYLASE"/>
    <property type="match status" value="1"/>
</dbReference>
<evidence type="ECO:0000256" key="6">
    <source>
        <dbReference type="RuleBase" id="RU000382"/>
    </source>
</evidence>
<dbReference type="Gene3D" id="1.20.1340.10">
    <property type="entry name" value="dopa decarboxylase, N-terminal domain"/>
    <property type="match status" value="1"/>
</dbReference>
<keyword evidence="4 6" id="KW-0456">Lyase</keyword>
<evidence type="ECO:0000313" key="7">
    <source>
        <dbReference type="EMBL" id="CAH0557848.1"/>
    </source>
</evidence>
<organism evidence="7 8">
    <name type="scientific">Brassicogethes aeneus</name>
    <name type="common">Rape pollen beetle</name>
    <name type="synonym">Meligethes aeneus</name>
    <dbReference type="NCBI Taxonomy" id="1431903"/>
    <lineage>
        <taxon>Eukaryota</taxon>
        <taxon>Metazoa</taxon>
        <taxon>Ecdysozoa</taxon>
        <taxon>Arthropoda</taxon>
        <taxon>Hexapoda</taxon>
        <taxon>Insecta</taxon>
        <taxon>Pterygota</taxon>
        <taxon>Neoptera</taxon>
        <taxon>Endopterygota</taxon>
        <taxon>Coleoptera</taxon>
        <taxon>Polyphaga</taxon>
        <taxon>Cucujiformia</taxon>
        <taxon>Nitidulidae</taxon>
        <taxon>Meligethinae</taxon>
        <taxon>Brassicogethes</taxon>
    </lineage>
</organism>
<dbReference type="SUPFAM" id="SSF53383">
    <property type="entry name" value="PLP-dependent transferases"/>
    <property type="match status" value="1"/>
</dbReference>
<dbReference type="InterPro" id="IPR002129">
    <property type="entry name" value="PyrdxlP-dep_de-COase"/>
</dbReference>
<dbReference type="CDD" id="cd06450">
    <property type="entry name" value="DOPA_deC_like"/>
    <property type="match status" value="1"/>
</dbReference>
<dbReference type="GO" id="GO:0004058">
    <property type="term" value="F:aromatic-L-amino-acid decarboxylase activity"/>
    <property type="evidence" value="ECO:0007669"/>
    <property type="project" value="TreeGrafter"/>
</dbReference>
<dbReference type="InterPro" id="IPR015424">
    <property type="entry name" value="PyrdxlP-dep_Trfase"/>
</dbReference>
<reference evidence="7" key="1">
    <citation type="submission" date="2021-12" db="EMBL/GenBank/DDBJ databases">
        <authorList>
            <person name="King R."/>
        </authorList>
    </citation>
    <scope>NUCLEOTIDE SEQUENCE</scope>
</reference>
<dbReference type="Gene3D" id="3.40.640.10">
    <property type="entry name" value="Type I PLP-dependent aspartate aminotransferase-like (Major domain)"/>
    <property type="match status" value="1"/>
</dbReference>
<evidence type="ECO:0000313" key="8">
    <source>
        <dbReference type="Proteomes" id="UP001154078"/>
    </source>
</evidence>
<evidence type="ECO:0000256" key="3">
    <source>
        <dbReference type="ARBA" id="ARBA00022898"/>
    </source>
</evidence>
<evidence type="ECO:0000256" key="4">
    <source>
        <dbReference type="ARBA" id="ARBA00023239"/>
    </source>
</evidence>
<dbReference type="InterPro" id="IPR015422">
    <property type="entry name" value="PyrdxlP-dep_Trfase_small"/>
</dbReference>
<evidence type="ECO:0000256" key="2">
    <source>
        <dbReference type="ARBA" id="ARBA00009533"/>
    </source>
</evidence>
<dbReference type="Pfam" id="PF00282">
    <property type="entry name" value="Pyridoxal_deC"/>
    <property type="match status" value="1"/>
</dbReference>
<accession>A0A9P0BAI9</accession>
<dbReference type="GO" id="GO:0005737">
    <property type="term" value="C:cytoplasm"/>
    <property type="evidence" value="ECO:0007669"/>
    <property type="project" value="TreeGrafter"/>
</dbReference>
<dbReference type="OrthoDB" id="639767at2759"/>
<dbReference type="GO" id="GO:0006584">
    <property type="term" value="P:catecholamine metabolic process"/>
    <property type="evidence" value="ECO:0007669"/>
    <property type="project" value="TreeGrafter"/>
</dbReference>
<comment type="cofactor">
    <cofactor evidence="1 5 6">
        <name>pyridoxal 5'-phosphate</name>
        <dbReference type="ChEBI" id="CHEBI:597326"/>
    </cofactor>
</comment>
<dbReference type="FunFam" id="3.40.640.10:FF:000025">
    <property type="entry name" value="Histidine decarboxylase"/>
    <property type="match status" value="1"/>
</dbReference>
<dbReference type="AlphaFoldDB" id="A0A9P0BAI9"/>
<protein>
    <recommendedName>
        <fullName evidence="9">Dopa decarboxylase</fullName>
    </recommendedName>
</protein>
<dbReference type="GO" id="GO:0006520">
    <property type="term" value="P:amino acid metabolic process"/>
    <property type="evidence" value="ECO:0007669"/>
    <property type="project" value="InterPro"/>
</dbReference>
<evidence type="ECO:0000256" key="1">
    <source>
        <dbReference type="ARBA" id="ARBA00001933"/>
    </source>
</evidence>
<dbReference type="Gene3D" id="3.90.1150.10">
    <property type="entry name" value="Aspartate Aminotransferase, domain 1"/>
    <property type="match status" value="1"/>
</dbReference>
<keyword evidence="3 5" id="KW-0663">Pyridoxal phosphate</keyword>
<evidence type="ECO:0000256" key="5">
    <source>
        <dbReference type="PIRSR" id="PIRSR602129-50"/>
    </source>
</evidence>
<comment type="similarity">
    <text evidence="2 6">Belongs to the group II decarboxylase family.</text>
</comment>
<dbReference type="PRINTS" id="PR00800">
    <property type="entry name" value="YHDCRBOXLASE"/>
</dbReference>
<dbReference type="GO" id="GO:0019752">
    <property type="term" value="P:carboxylic acid metabolic process"/>
    <property type="evidence" value="ECO:0007669"/>
    <property type="project" value="InterPro"/>
</dbReference>
<name>A0A9P0BAI9_BRAAE</name>
<dbReference type="InterPro" id="IPR010977">
    <property type="entry name" value="Aromatic_deC"/>
</dbReference>
<gene>
    <name evidence="7" type="ORF">MELIAE_LOCUS8457</name>
</gene>